<evidence type="ECO:0000313" key="2">
    <source>
        <dbReference type="EMBL" id="TFY72149.1"/>
    </source>
</evidence>
<reference evidence="2 3" key="1">
    <citation type="submission" date="2019-02" db="EMBL/GenBank/DDBJ databases">
        <title>Genome sequencing of the rare red list fungi Dentipellis fragilis.</title>
        <authorList>
            <person name="Buettner E."/>
            <person name="Kellner H."/>
        </authorList>
    </citation>
    <scope>NUCLEOTIDE SEQUENCE [LARGE SCALE GENOMIC DNA]</scope>
    <source>
        <strain evidence="2 3">DSM 105465</strain>
    </source>
</reference>
<gene>
    <name evidence="2" type="ORF">EVG20_g842</name>
</gene>
<evidence type="ECO:0000313" key="3">
    <source>
        <dbReference type="Proteomes" id="UP000298327"/>
    </source>
</evidence>
<dbReference type="EMBL" id="SEOQ01000023">
    <property type="protein sequence ID" value="TFY72149.1"/>
    <property type="molecule type" value="Genomic_DNA"/>
</dbReference>
<accession>A0A4Y9ZFD9</accession>
<comment type="caution">
    <text evidence="2">The sequence shown here is derived from an EMBL/GenBank/DDBJ whole genome shotgun (WGS) entry which is preliminary data.</text>
</comment>
<feature type="coiled-coil region" evidence="1">
    <location>
        <begin position="93"/>
        <end position="120"/>
    </location>
</feature>
<organism evidence="2 3">
    <name type="scientific">Dentipellis fragilis</name>
    <dbReference type="NCBI Taxonomy" id="205917"/>
    <lineage>
        <taxon>Eukaryota</taxon>
        <taxon>Fungi</taxon>
        <taxon>Dikarya</taxon>
        <taxon>Basidiomycota</taxon>
        <taxon>Agaricomycotina</taxon>
        <taxon>Agaricomycetes</taxon>
        <taxon>Russulales</taxon>
        <taxon>Hericiaceae</taxon>
        <taxon>Dentipellis</taxon>
    </lineage>
</organism>
<protein>
    <submittedName>
        <fullName evidence="2">Uncharacterized protein</fullName>
    </submittedName>
</protein>
<proteinExistence type="predicted"/>
<dbReference type="Proteomes" id="UP000298327">
    <property type="component" value="Unassembled WGS sequence"/>
</dbReference>
<keyword evidence="3" id="KW-1185">Reference proteome</keyword>
<name>A0A4Y9ZFD9_9AGAM</name>
<evidence type="ECO:0000256" key="1">
    <source>
        <dbReference type="SAM" id="Coils"/>
    </source>
</evidence>
<dbReference type="AlphaFoldDB" id="A0A4Y9ZFD9"/>
<keyword evidence="1" id="KW-0175">Coiled coil</keyword>
<sequence length="161" mass="19335">MSPHDYSPRVVHWWEAPKALSTEALPDEQDQYQKELEDTDRLPEWVFDRSEDQDPHGERVSIASALEKERVRIRERELSRIHNHQQQFSVLSRMRAQERLAELQGRIAAKERELKWHQQMLSQLLSVEERLRVEMLYRKNELELRFLTNEVIIEQACFSEA</sequence>